<organism evidence="3">
    <name type="scientific">freshwater metagenome</name>
    <dbReference type="NCBI Taxonomy" id="449393"/>
    <lineage>
        <taxon>unclassified sequences</taxon>
        <taxon>metagenomes</taxon>
        <taxon>ecological metagenomes</taxon>
    </lineage>
</organism>
<dbReference type="SUPFAM" id="SSF82771">
    <property type="entry name" value="GIY-YIG endonuclease"/>
    <property type="match status" value="1"/>
</dbReference>
<dbReference type="FunFam" id="3.30.420.10:FF:000045">
    <property type="entry name" value="3'-5' exonuclease DinG"/>
    <property type="match status" value="1"/>
</dbReference>
<dbReference type="PANTHER" id="PTHR30562:SF1">
    <property type="entry name" value="UVRABC SYSTEM PROTEIN C"/>
    <property type="match status" value="1"/>
</dbReference>
<dbReference type="NCBIfam" id="NF005905">
    <property type="entry name" value="PRK07883.1-3"/>
    <property type="match status" value="1"/>
</dbReference>
<dbReference type="PANTHER" id="PTHR30562">
    <property type="entry name" value="UVRC/OXIDOREDUCTASE"/>
    <property type="match status" value="1"/>
</dbReference>
<accession>A0A6J6VR53</accession>
<dbReference type="SUPFAM" id="SSF53098">
    <property type="entry name" value="Ribonuclease H-like"/>
    <property type="match status" value="1"/>
</dbReference>
<dbReference type="InterPro" id="IPR000305">
    <property type="entry name" value="GIY-YIG_endonuc"/>
</dbReference>
<dbReference type="InterPro" id="IPR012337">
    <property type="entry name" value="RNaseH-like_sf"/>
</dbReference>
<name>A0A6J6VR53_9ZZZZ</name>
<dbReference type="InterPro" id="IPR006054">
    <property type="entry name" value="DnaQ"/>
</dbReference>
<dbReference type="InterPro" id="IPR013520">
    <property type="entry name" value="Ribonucl_H"/>
</dbReference>
<dbReference type="InterPro" id="IPR047296">
    <property type="entry name" value="GIY-YIG_UvrC_Cho"/>
</dbReference>
<dbReference type="EMBL" id="CAEZZQ010000034">
    <property type="protein sequence ID" value="CAB4773278.1"/>
    <property type="molecule type" value="Genomic_DNA"/>
</dbReference>
<evidence type="ECO:0000313" key="3">
    <source>
        <dbReference type="EMBL" id="CAB4773278.1"/>
    </source>
</evidence>
<dbReference type="GO" id="GO:0009380">
    <property type="term" value="C:excinuclease repair complex"/>
    <property type="evidence" value="ECO:0007669"/>
    <property type="project" value="TreeGrafter"/>
</dbReference>
<feature type="region of interest" description="Disordered" evidence="1">
    <location>
        <begin position="571"/>
        <end position="594"/>
    </location>
</feature>
<sequence length="594" mass="65250">MSDQLSLQDLGRPLHETTFIVVDLETTGGSPATSAITEIGAVKVRSGEVLGEFRTFVNPGGPIPVFITILTGITDSMVALAPGIESALPAFLEFCDNADNAVLVAHNAPFDIGFLKAACAQLKIEWPNYETLDTAKLARTILSKDEVKDCKLGTLAPFFGATTTPNHRALDDARATVDVLHGLISRLGNLGVSTLPDLRAFSHRITPAQKKKKYLAEDIPSTCGVYIFKDIEGVPLYVGVSNNLRNRVRSYFTASEQRRRIIDMIAIAESVETITCRTPLEASVLELRLIEEFQPRINRRSKHQSKSHWVHLTRERFPRLTIARGIEKIDDEWIGPFSSRGDAQLAIECVYEVLPIRQCTPRITIASQKKSSACALAGMGKCGAPCIDDQSAEDYEAIVDVARHLFTLDASLVVDRANIRMRELAIEERFEEAIEVRNRLTSFLRASSRAERLRAFVKLPQIITALPTSDGGWEFTCIRYGRFAGALIGDPGYAPQLTIDSLLLLSDPVSPRERILPASSHEEVERLLRYVETPGLRLVEVLGQWSAPARGAQAHRHALEALELAIPAVKPTGGGHDGRPIPLRSRIALGESGS</sequence>
<dbReference type="NCBIfam" id="TIGR00573">
    <property type="entry name" value="dnaq"/>
    <property type="match status" value="1"/>
</dbReference>
<dbReference type="EMBL" id="CAFBQF010000001">
    <property type="protein sequence ID" value="CAB5043864.1"/>
    <property type="molecule type" value="Genomic_DNA"/>
</dbReference>
<dbReference type="GO" id="GO:0006260">
    <property type="term" value="P:DNA replication"/>
    <property type="evidence" value="ECO:0007669"/>
    <property type="project" value="InterPro"/>
</dbReference>
<dbReference type="SMART" id="SM00479">
    <property type="entry name" value="EXOIII"/>
    <property type="match status" value="1"/>
</dbReference>
<dbReference type="Gene3D" id="3.30.420.10">
    <property type="entry name" value="Ribonuclease H-like superfamily/Ribonuclease H"/>
    <property type="match status" value="1"/>
</dbReference>
<dbReference type="GO" id="GO:0003677">
    <property type="term" value="F:DNA binding"/>
    <property type="evidence" value="ECO:0007669"/>
    <property type="project" value="InterPro"/>
</dbReference>
<dbReference type="GO" id="GO:0003887">
    <property type="term" value="F:DNA-directed DNA polymerase activity"/>
    <property type="evidence" value="ECO:0007669"/>
    <property type="project" value="InterPro"/>
</dbReference>
<dbReference type="SMART" id="SM00465">
    <property type="entry name" value="GIYc"/>
    <property type="match status" value="1"/>
</dbReference>
<evidence type="ECO:0000313" key="4">
    <source>
        <dbReference type="EMBL" id="CAB5043864.1"/>
    </source>
</evidence>
<gene>
    <name evidence="3" type="ORF">UFOPK2894_00708</name>
    <name evidence="4" type="ORF">UFOPK4295_00035</name>
</gene>
<dbReference type="Pfam" id="PF00929">
    <property type="entry name" value="RNase_T"/>
    <property type="match status" value="1"/>
</dbReference>
<dbReference type="NCBIfam" id="NF005907">
    <property type="entry name" value="PRK07883.1-5"/>
    <property type="match status" value="1"/>
</dbReference>
<reference evidence="3" key="1">
    <citation type="submission" date="2020-05" db="EMBL/GenBank/DDBJ databases">
        <authorList>
            <person name="Chiriac C."/>
            <person name="Salcher M."/>
            <person name="Ghai R."/>
            <person name="Kavagutti S V."/>
        </authorList>
    </citation>
    <scope>NUCLEOTIDE SEQUENCE</scope>
</reference>
<protein>
    <submittedName>
        <fullName evidence="3">Unannotated protein</fullName>
    </submittedName>
</protein>
<dbReference type="GO" id="GO:0006289">
    <property type="term" value="P:nucleotide-excision repair"/>
    <property type="evidence" value="ECO:0007669"/>
    <property type="project" value="InterPro"/>
</dbReference>
<dbReference type="Pfam" id="PF01541">
    <property type="entry name" value="GIY-YIG"/>
    <property type="match status" value="1"/>
</dbReference>
<evidence type="ECO:0000259" key="2">
    <source>
        <dbReference type="PROSITE" id="PS50164"/>
    </source>
</evidence>
<dbReference type="InterPro" id="IPR036397">
    <property type="entry name" value="RNaseH_sf"/>
</dbReference>
<dbReference type="PROSITE" id="PS50164">
    <property type="entry name" value="GIY_YIG"/>
    <property type="match status" value="1"/>
</dbReference>
<dbReference type="Gene3D" id="3.40.1440.10">
    <property type="entry name" value="GIY-YIG endonuclease"/>
    <property type="match status" value="1"/>
</dbReference>
<dbReference type="InterPro" id="IPR050066">
    <property type="entry name" value="UvrABC_protein_C"/>
</dbReference>
<proteinExistence type="predicted"/>
<dbReference type="CDD" id="cd06127">
    <property type="entry name" value="DEDDh"/>
    <property type="match status" value="1"/>
</dbReference>
<feature type="domain" description="GIY-YIG" evidence="2">
    <location>
        <begin position="221"/>
        <end position="299"/>
    </location>
</feature>
<evidence type="ECO:0000256" key="1">
    <source>
        <dbReference type="SAM" id="MobiDB-lite"/>
    </source>
</evidence>
<dbReference type="AlphaFoldDB" id="A0A6J6VR53"/>
<dbReference type="InterPro" id="IPR035901">
    <property type="entry name" value="GIY-YIG_endonuc_sf"/>
</dbReference>
<dbReference type="CDD" id="cd10434">
    <property type="entry name" value="GIY-YIG_UvrC_Cho"/>
    <property type="match status" value="1"/>
</dbReference>